<dbReference type="EMBL" id="CAJVCH010013347">
    <property type="protein sequence ID" value="CAG7674936.1"/>
    <property type="molecule type" value="Genomic_DNA"/>
</dbReference>
<sequence>MDFYPLDTDPCLYQKVTGSSPIYLTVYVDDGIIMGRDQSELAKVLEQLKESFKLTVQPFENFLGVDIIHTKQGIFIHQQTYIEEHFRRFNISECKTLDIPMQPGLQLQAAKRCDTRFQFQELIGVLLFIARFTRPDIAYLVHYLARCFAGFEKYHWEAAKKIL</sequence>
<evidence type="ECO:0000259" key="1">
    <source>
        <dbReference type="Pfam" id="PF07727"/>
    </source>
</evidence>
<name>A0A8J2J845_9HEXA</name>
<gene>
    <name evidence="2" type="ORF">AFUS01_LOCUS2343</name>
</gene>
<feature type="non-terminal residue" evidence="2">
    <location>
        <position position="163"/>
    </location>
</feature>
<dbReference type="InterPro" id="IPR013103">
    <property type="entry name" value="RVT_2"/>
</dbReference>
<evidence type="ECO:0000313" key="2">
    <source>
        <dbReference type="EMBL" id="CAG7674936.1"/>
    </source>
</evidence>
<dbReference type="Pfam" id="PF07727">
    <property type="entry name" value="RVT_2"/>
    <property type="match status" value="1"/>
</dbReference>
<dbReference type="OrthoDB" id="413361at2759"/>
<organism evidence="2 3">
    <name type="scientific">Allacma fusca</name>
    <dbReference type="NCBI Taxonomy" id="39272"/>
    <lineage>
        <taxon>Eukaryota</taxon>
        <taxon>Metazoa</taxon>
        <taxon>Ecdysozoa</taxon>
        <taxon>Arthropoda</taxon>
        <taxon>Hexapoda</taxon>
        <taxon>Collembola</taxon>
        <taxon>Symphypleona</taxon>
        <taxon>Sminthuridae</taxon>
        <taxon>Allacma</taxon>
    </lineage>
</organism>
<dbReference type="AlphaFoldDB" id="A0A8J2J845"/>
<reference evidence="2" key="1">
    <citation type="submission" date="2021-06" db="EMBL/GenBank/DDBJ databases">
        <authorList>
            <person name="Hodson N. C."/>
            <person name="Mongue J. A."/>
            <person name="Jaron S. K."/>
        </authorList>
    </citation>
    <scope>NUCLEOTIDE SEQUENCE</scope>
</reference>
<comment type="caution">
    <text evidence="2">The sequence shown here is derived from an EMBL/GenBank/DDBJ whole genome shotgun (WGS) entry which is preliminary data.</text>
</comment>
<proteinExistence type="predicted"/>
<accession>A0A8J2J845</accession>
<feature type="domain" description="Reverse transcriptase Ty1/copia-type" evidence="1">
    <location>
        <begin position="3"/>
        <end position="102"/>
    </location>
</feature>
<protein>
    <recommendedName>
        <fullName evidence="1">Reverse transcriptase Ty1/copia-type domain-containing protein</fullName>
    </recommendedName>
</protein>
<evidence type="ECO:0000313" key="3">
    <source>
        <dbReference type="Proteomes" id="UP000708208"/>
    </source>
</evidence>
<dbReference type="Proteomes" id="UP000708208">
    <property type="component" value="Unassembled WGS sequence"/>
</dbReference>
<keyword evidence="3" id="KW-1185">Reference proteome</keyword>